<protein>
    <submittedName>
        <fullName evidence="2">Uncharacterized protein</fullName>
    </submittedName>
</protein>
<dbReference type="EMBL" id="CAJNAU010000093">
    <property type="protein sequence ID" value="CAE6837425.1"/>
    <property type="molecule type" value="Genomic_DNA"/>
</dbReference>
<dbReference type="Proteomes" id="UP000674425">
    <property type="component" value="Unassembled WGS sequence"/>
</dbReference>
<reference evidence="2 3" key="1">
    <citation type="submission" date="2021-02" db="EMBL/GenBank/DDBJ databases">
        <authorList>
            <person name="Vanwijnsberghe S."/>
        </authorList>
    </citation>
    <scope>NUCLEOTIDE SEQUENCE [LARGE SCALE GENOMIC DNA]</scope>
    <source>
        <strain evidence="2 3">R-69658</strain>
    </source>
</reference>
<accession>A0ABM8SW61</accession>
<comment type="caution">
    <text evidence="2">The sequence shown here is derived from an EMBL/GenBank/DDBJ whole genome shotgun (WGS) entry which is preliminary data.</text>
</comment>
<feature type="signal peptide" evidence="1">
    <location>
        <begin position="1"/>
        <end position="24"/>
    </location>
</feature>
<organism evidence="2 3">
    <name type="scientific">Paraburkholderia aspalathi</name>
    <dbReference type="NCBI Taxonomy" id="1324617"/>
    <lineage>
        <taxon>Bacteria</taxon>
        <taxon>Pseudomonadati</taxon>
        <taxon>Pseudomonadota</taxon>
        <taxon>Betaproteobacteria</taxon>
        <taxon>Burkholderiales</taxon>
        <taxon>Burkholderiaceae</taxon>
        <taxon>Paraburkholderia</taxon>
    </lineage>
</organism>
<name>A0ABM8SW61_9BURK</name>
<evidence type="ECO:0000313" key="2">
    <source>
        <dbReference type="EMBL" id="CAE6837425.1"/>
    </source>
</evidence>
<dbReference type="Pfam" id="PF13605">
    <property type="entry name" value="DUF4141"/>
    <property type="match status" value="1"/>
</dbReference>
<sequence>MKKTLIRLAVAVGLTFGAALGAFAQWVVIDPSNLAQNMITAMKAVKTEIYQDSNIAYQYQMMANQLLQATNLDPTAMKAQYTQITGDIDKYKQLTGTLTDMYGDRPGRQPVDYPRTDAYFAFRQVERTVVCGYGDPL</sequence>
<gene>
    <name evidence="2" type="ORF">R69658_06570</name>
</gene>
<feature type="chain" id="PRO_5045160211" evidence="1">
    <location>
        <begin position="25"/>
        <end position="137"/>
    </location>
</feature>
<keyword evidence="3" id="KW-1185">Reference proteome</keyword>
<evidence type="ECO:0000256" key="1">
    <source>
        <dbReference type="SAM" id="SignalP"/>
    </source>
</evidence>
<evidence type="ECO:0000313" key="3">
    <source>
        <dbReference type="Proteomes" id="UP000674425"/>
    </source>
</evidence>
<dbReference type="InterPro" id="IPR025415">
    <property type="entry name" value="DUF4141"/>
</dbReference>
<proteinExistence type="predicted"/>
<keyword evidence="1" id="KW-0732">Signal</keyword>